<dbReference type="InterPro" id="IPR015421">
    <property type="entry name" value="PyrdxlP-dep_Trfase_major"/>
</dbReference>
<dbReference type="OrthoDB" id="9815233at2"/>
<dbReference type="GO" id="GO:0016831">
    <property type="term" value="F:carboxy-lyase activity"/>
    <property type="evidence" value="ECO:0007669"/>
    <property type="project" value="UniProtKB-KW"/>
</dbReference>
<evidence type="ECO:0000259" key="6">
    <source>
        <dbReference type="Pfam" id="PF01276"/>
    </source>
</evidence>
<feature type="domain" description="Orn/Lys/Arg decarboxylases family 1 pyridoxal-P attachment site" evidence="6">
    <location>
        <begin position="3"/>
        <end position="305"/>
    </location>
</feature>
<dbReference type="InterPro" id="IPR015424">
    <property type="entry name" value="PyrdxlP-dep_Trfase"/>
</dbReference>
<evidence type="ECO:0008006" key="10">
    <source>
        <dbReference type="Google" id="ProtNLM"/>
    </source>
</evidence>
<dbReference type="Gene3D" id="3.40.640.10">
    <property type="entry name" value="Type I PLP-dependent aspartate aminotransferase-like (Major domain)"/>
    <property type="match status" value="1"/>
</dbReference>
<protein>
    <recommendedName>
        <fullName evidence="10">Arginine decarboxylase</fullName>
    </recommendedName>
</protein>
<dbReference type="Gene3D" id="3.90.105.10">
    <property type="entry name" value="Molybdopterin biosynthesis moea protein, domain 2"/>
    <property type="match status" value="1"/>
</dbReference>
<evidence type="ECO:0000259" key="7">
    <source>
        <dbReference type="Pfam" id="PF03711"/>
    </source>
</evidence>
<dbReference type="PANTHER" id="PTHR43277">
    <property type="entry name" value="ARGININE DECARBOXYLASE"/>
    <property type="match status" value="1"/>
</dbReference>
<dbReference type="RefSeq" id="WP_072581542.1">
    <property type="nucleotide sequence ID" value="NZ_CP016020.1"/>
</dbReference>
<dbReference type="PANTHER" id="PTHR43277:SF3">
    <property type="entry name" value="DECARBOXYLASE, PUTATIVE-RELATED"/>
    <property type="match status" value="1"/>
</dbReference>
<evidence type="ECO:0000313" key="9">
    <source>
        <dbReference type="Proteomes" id="UP000181936"/>
    </source>
</evidence>
<dbReference type="SUPFAM" id="SSF53383">
    <property type="entry name" value="PLP-dependent transferases"/>
    <property type="match status" value="1"/>
</dbReference>
<evidence type="ECO:0000256" key="1">
    <source>
        <dbReference type="ARBA" id="ARBA00001933"/>
    </source>
</evidence>
<name>A0A1L3MWN0_9BACI</name>
<dbReference type="CDD" id="cd00615">
    <property type="entry name" value="Orn_deC_like"/>
    <property type="match status" value="1"/>
</dbReference>
<accession>A0A1L3MWN0</accession>
<keyword evidence="9" id="KW-1185">Reference proteome</keyword>
<keyword evidence="3" id="KW-0210">Decarboxylase</keyword>
<dbReference type="AlphaFoldDB" id="A0A1L3MWN0"/>
<dbReference type="Pfam" id="PF01276">
    <property type="entry name" value="OKR_DC_1"/>
    <property type="match status" value="1"/>
</dbReference>
<proteinExistence type="inferred from homology"/>
<dbReference type="EMBL" id="CP016020">
    <property type="protein sequence ID" value="APH06749.1"/>
    <property type="molecule type" value="Genomic_DNA"/>
</dbReference>
<evidence type="ECO:0000256" key="4">
    <source>
        <dbReference type="ARBA" id="ARBA00022898"/>
    </source>
</evidence>
<dbReference type="Proteomes" id="UP000181936">
    <property type="component" value="Chromosome"/>
</dbReference>
<dbReference type="KEGG" id="bwh:A9C19_19775"/>
<dbReference type="InterPro" id="IPR036633">
    <property type="entry name" value="Prn/Lys/Arg_de-COase_C_sf"/>
</dbReference>
<evidence type="ECO:0000256" key="2">
    <source>
        <dbReference type="ARBA" id="ARBA00010671"/>
    </source>
</evidence>
<gene>
    <name evidence="8" type="ORF">A9C19_19775</name>
</gene>
<feature type="domain" description="Orn/Lys/Arg decarboxylase C-terminal" evidence="7">
    <location>
        <begin position="386"/>
        <end position="444"/>
    </location>
</feature>
<keyword evidence="5" id="KW-0456">Lyase</keyword>
<dbReference type="STRING" id="1547283.A9C19_19775"/>
<dbReference type="InterPro" id="IPR008286">
    <property type="entry name" value="Prn/Lys/Arg_de-COase_C"/>
</dbReference>
<organism evidence="8 9">
    <name type="scientific">Bacillus weihaiensis</name>
    <dbReference type="NCBI Taxonomy" id="1547283"/>
    <lineage>
        <taxon>Bacteria</taxon>
        <taxon>Bacillati</taxon>
        <taxon>Bacillota</taxon>
        <taxon>Bacilli</taxon>
        <taxon>Bacillales</taxon>
        <taxon>Bacillaceae</taxon>
        <taxon>Bacillus</taxon>
    </lineage>
</organism>
<dbReference type="Pfam" id="PF03711">
    <property type="entry name" value="OKR_DC_1_C"/>
    <property type="match status" value="1"/>
</dbReference>
<evidence type="ECO:0000313" key="8">
    <source>
        <dbReference type="EMBL" id="APH06749.1"/>
    </source>
</evidence>
<keyword evidence="4" id="KW-0663">Pyridoxal phosphate</keyword>
<dbReference type="SUPFAM" id="SSF55904">
    <property type="entry name" value="Ornithine decarboxylase C-terminal domain"/>
    <property type="match status" value="1"/>
</dbReference>
<comment type="cofactor">
    <cofactor evidence="1">
        <name>pyridoxal 5'-phosphate</name>
        <dbReference type="ChEBI" id="CHEBI:597326"/>
    </cofactor>
</comment>
<dbReference type="InterPro" id="IPR052357">
    <property type="entry name" value="Orn_Lys_Arg_decarboxylase-I"/>
</dbReference>
<reference evidence="8 9" key="1">
    <citation type="journal article" date="2016" name="Sci. Rep.">
        <title>Complete genome sequence and transcriptomic analysis of a novel marine strain Bacillus weihaiensis reveals the mechanism of brown algae degradation.</title>
        <authorList>
            <person name="Zhu Y."/>
            <person name="Chen P."/>
            <person name="Bao Y."/>
            <person name="Men Y."/>
            <person name="Zeng Y."/>
            <person name="Yang J."/>
            <person name="Sun J."/>
            <person name="Sun Y."/>
        </authorList>
    </citation>
    <scope>NUCLEOTIDE SEQUENCE [LARGE SCALE GENOMIC DNA]</scope>
    <source>
        <strain evidence="8 9">Alg07</strain>
    </source>
</reference>
<dbReference type="InterPro" id="IPR000310">
    <property type="entry name" value="Orn/Lys/Arg_deCO2ase_major_dom"/>
</dbReference>
<comment type="similarity">
    <text evidence="2">Belongs to the Orn/Lys/Arg decarboxylase class-I family.</text>
</comment>
<evidence type="ECO:0000256" key="5">
    <source>
        <dbReference type="ARBA" id="ARBA00023239"/>
    </source>
</evidence>
<evidence type="ECO:0000256" key="3">
    <source>
        <dbReference type="ARBA" id="ARBA00022793"/>
    </source>
</evidence>
<sequence>METPLFTALMEFKRRDTISFHVPGHKNGTVLSEVAIPLYKEMLSVDVTELTGLDDLHDPSGVIEQAQQLTAELYGVRSSYFLVNGSTVGNLAMVLACCGNDDVVLVQRNSHKSIMHALQLAGAHPVFLHPKIDQELMVPSYVEFETIKQAIEDYPNAKALIITNPNYYGLSVDLSTVIEQAHQARIPVLIDEAHGAHFIAGEQFPVSAVHIGADIIVHSAHKTLPAMTMGSFLHFNSEIIDQSKVEYYLSILQSSSPSYPIMASLDLARGYLEEIVVHNSSGQILEAVEATIKEIEEIEGIELIYSNDEFVRRDPLKLTLRATDGRSGYELQSWLEERNVFVELADPINVLLVLPLHKENEGLAHLKTGAHQNANKFIQKLHYVKSEDEKKIHQLEHAYTFFQTCKKRVVPLDEAIGAFSYDFIVPYPPGIPFLVKGEKITGEAIEQLKDMIRLGVNIQGDNQLKKGKITILEK</sequence>